<dbReference type="PROSITE" id="PS00641">
    <property type="entry name" value="COMPLEX1_75K_1"/>
    <property type="match status" value="1"/>
</dbReference>
<dbReference type="GO" id="GO:0016020">
    <property type="term" value="C:membrane"/>
    <property type="evidence" value="ECO:0007669"/>
    <property type="project" value="InterPro"/>
</dbReference>
<evidence type="ECO:0000259" key="1">
    <source>
        <dbReference type="PROSITE" id="PS51085"/>
    </source>
</evidence>
<dbReference type="SUPFAM" id="SSF54292">
    <property type="entry name" value="2Fe-2S ferredoxin-like"/>
    <property type="match status" value="1"/>
</dbReference>
<name>A0A7C5E1V8_9BACT</name>
<dbReference type="Pfam" id="PF13510">
    <property type="entry name" value="Fer2_4"/>
    <property type="match status" value="1"/>
</dbReference>
<dbReference type="CDD" id="cd00207">
    <property type="entry name" value="fer2"/>
    <property type="match status" value="1"/>
</dbReference>
<dbReference type="InterPro" id="IPR001041">
    <property type="entry name" value="2Fe-2S_ferredoxin-type"/>
</dbReference>
<dbReference type="Gene3D" id="3.10.20.740">
    <property type="match status" value="1"/>
</dbReference>
<comment type="caution">
    <text evidence="2">The sequence shown here is derived from an EMBL/GenBank/DDBJ whole genome shotgun (WGS) entry which is preliminary data.</text>
</comment>
<proteinExistence type="predicted"/>
<gene>
    <name evidence="2" type="ORF">ENL26_00620</name>
</gene>
<accession>A0A7C5E1V8</accession>
<sequence>MKIYVNGKETIIDDNARNVLEALKEVGIEIPNLCYLSETSVYGACRMCLVEVEGNGIVTS</sequence>
<organism evidence="2">
    <name type="scientific">Kosmotoga arenicorallina</name>
    <dbReference type="NCBI Taxonomy" id="688066"/>
    <lineage>
        <taxon>Bacteria</taxon>
        <taxon>Thermotogati</taxon>
        <taxon>Thermotogota</taxon>
        <taxon>Thermotogae</taxon>
        <taxon>Kosmotogales</taxon>
        <taxon>Kosmotogaceae</taxon>
        <taxon>Kosmotoga</taxon>
    </lineage>
</organism>
<feature type="domain" description="2Fe-2S ferredoxin-type" evidence="1">
    <location>
        <begin position="1"/>
        <end position="60"/>
    </location>
</feature>
<evidence type="ECO:0000313" key="2">
    <source>
        <dbReference type="EMBL" id="HHF08262.1"/>
    </source>
</evidence>
<dbReference type="GO" id="GO:0051536">
    <property type="term" value="F:iron-sulfur cluster binding"/>
    <property type="evidence" value="ECO:0007669"/>
    <property type="project" value="InterPro"/>
</dbReference>
<dbReference type="InterPro" id="IPR036010">
    <property type="entry name" value="2Fe-2S_ferredoxin-like_sf"/>
</dbReference>
<protein>
    <submittedName>
        <fullName evidence="2">2Fe-2S iron-sulfur cluster binding domain-containing protein</fullName>
    </submittedName>
</protein>
<dbReference type="PROSITE" id="PS51085">
    <property type="entry name" value="2FE2S_FER_2"/>
    <property type="match status" value="1"/>
</dbReference>
<dbReference type="Proteomes" id="UP000886129">
    <property type="component" value="Unassembled WGS sequence"/>
</dbReference>
<reference evidence="2" key="1">
    <citation type="journal article" date="2020" name="mSystems">
        <title>Genome- and Community-Level Interaction Insights into Carbon Utilization and Element Cycling Functions of Hydrothermarchaeota in Hydrothermal Sediment.</title>
        <authorList>
            <person name="Zhou Z."/>
            <person name="Liu Y."/>
            <person name="Xu W."/>
            <person name="Pan J."/>
            <person name="Luo Z.H."/>
            <person name="Li M."/>
        </authorList>
    </citation>
    <scope>NUCLEOTIDE SEQUENCE [LARGE SCALE GENOMIC DNA]</scope>
    <source>
        <strain evidence="2">HyVt-80</strain>
    </source>
</reference>
<dbReference type="GO" id="GO:0042773">
    <property type="term" value="P:ATP synthesis coupled electron transport"/>
    <property type="evidence" value="ECO:0007669"/>
    <property type="project" value="InterPro"/>
</dbReference>
<dbReference type="InterPro" id="IPR000283">
    <property type="entry name" value="NADH_UbQ_OxRdtase_75kDa_su_CS"/>
</dbReference>
<dbReference type="AlphaFoldDB" id="A0A7C5E1V8"/>
<feature type="non-terminal residue" evidence="2">
    <location>
        <position position="60"/>
    </location>
</feature>
<dbReference type="GO" id="GO:0008137">
    <property type="term" value="F:NADH dehydrogenase (ubiquinone) activity"/>
    <property type="evidence" value="ECO:0007669"/>
    <property type="project" value="InterPro"/>
</dbReference>
<dbReference type="EMBL" id="DRTH01000031">
    <property type="protein sequence ID" value="HHF08262.1"/>
    <property type="molecule type" value="Genomic_DNA"/>
</dbReference>